<organism evidence="1 2">
    <name type="scientific">Striga asiatica</name>
    <name type="common">Asiatic witchweed</name>
    <name type="synonym">Buchnera asiatica</name>
    <dbReference type="NCBI Taxonomy" id="4170"/>
    <lineage>
        <taxon>Eukaryota</taxon>
        <taxon>Viridiplantae</taxon>
        <taxon>Streptophyta</taxon>
        <taxon>Embryophyta</taxon>
        <taxon>Tracheophyta</taxon>
        <taxon>Spermatophyta</taxon>
        <taxon>Magnoliopsida</taxon>
        <taxon>eudicotyledons</taxon>
        <taxon>Gunneridae</taxon>
        <taxon>Pentapetalae</taxon>
        <taxon>asterids</taxon>
        <taxon>lamiids</taxon>
        <taxon>Lamiales</taxon>
        <taxon>Orobanchaceae</taxon>
        <taxon>Buchnereae</taxon>
        <taxon>Striga</taxon>
    </lineage>
</organism>
<reference evidence="2" key="1">
    <citation type="journal article" date="2019" name="Curr. Biol.">
        <title>Genome Sequence of Striga asiatica Provides Insight into the Evolution of Plant Parasitism.</title>
        <authorList>
            <person name="Yoshida S."/>
            <person name="Kim S."/>
            <person name="Wafula E.K."/>
            <person name="Tanskanen J."/>
            <person name="Kim Y.M."/>
            <person name="Honaas L."/>
            <person name="Yang Z."/>
            <person name="Spallek T."/>
            <person name="Conn C.E."/>
            <person name="Ichihashi Y."/>
            <person name="Cheong K."/>
            <person name="Cui S."/>
            <person name="Der J.P."/>
            <person name="Gundlach H."/>
            <person name="Jiao Y."/>
            <person name="Hori C."/>
            <person name="Ishida J.K."/>
            <person name="Kasahara H."/>
            <person name="Kiba T."/>
            <person name="Kim M.S."/>
            <person name="Koo N."/>
            <person name="Laohavisit A."/>
            <person name="Lee Y.H."/>
            <person name="Lumba S."/>
            <person name="McCourt P."/>
            <person name="Mortimer J.C."/>
            <person name="Mutuku J.M."/>
            <person name="Nomura T."/>
            <person name="Sasaki-Sekimoto Y."/>
            <person name="Seto Y."/>
            <person name="Wang Y."/>
            <person name="Wakatake T."/>
            <person name="Sakakibara H."/>
            <person name="Demura T."/>
            <person name="Yamaguchi S."/>
            <person name="Yoneyama K."/>
            <person name="Manabe R.I."/>
            <person name="Nelson D.C."/>
            <person name="Schulman A.H."/>
            <person name="Timko M.P."/>
            <person name="dePamphilis C.W."/>
            <person name="Choi D."/>
            <person name="Shirasu K."/>
        </authorList>
    </citation>
    <scope>NUCLEOTIDE SEQUENCE [LARGE SCALE GENOMIC DNA]</scope>
    <source>
        <strain evidence="2">cv. UVA1</strain>
    </source>
</reference>
<sequence length="108" mass="11026">MSAAPAAPPTPAARNCLTEGSVAGEPPPCLVDVAELQVYSAVASPLPHGGAPASPNIHCHIQFDTAAAPLLILYEHSYLIFKSSSSKTARGTRLKTAGATAMNSGEMP</sequence>
<gene>
    <name evidence="1" type="ORF">STAS_12546</name>
</gene>
<keyword evidence="2" id="KW-1185">Reference proteome</keyword>
<dbReference type="Proteomes" id="UP000325081">
    <property type="component" value="Unassembled WGS sequence"/>
</dbReference>
<accession>A0A5A7PUA1</accession>
<evidence type="ECO:0000313" key="1">
    <source>
        <dbReference type="EMBL" id="GER36216.1"/>
    </source>
</evidence>
<name>A0A5A7PUA1_STRAF</name>
<comment type="caution">
    <text evidence="1">The sequence shown here is derived from an EMBL/GenBank/DDBJ whole genome shotgun (WGS) entry which is preliminary data.</text>
</comment>
<protein>
    <submittedName>
        <fullName evidence="1">Uncharacterized protein</fullName>
    </submittedName>
</protein>
<proteinExistence type="predicted"/>
<dbReference type="AlphaFoldDB" id="A0A5A7PUA1"/>
<evidence type="ECO:0000313" key="2">
    <source>
        <dbReference type="Proteomes" id="UP000325081"/>
    </source>
</evidence>
<dbReference type="EMBL" id="BKCP01005084">
    <property type="protein sequence ID" value="GER36216.1"/>
    <property type="molecule type" value="Genomic_DNA"/>
</dbReference>